<keyword evidence="2" id="KW-0810">Translation regulation</keyword>
<sequence>MPLLYSKGAGRHQPKTLFVDEFIYRRDNGILSPTSEALGFKTWVDNIIRAPLLIEENQERYLDSFRKHWPIVVWQFAAKFNIDAYSLTTSLRLSPPKPIPSSSAPPASSLPVVEEATPLPTMATFRPTLQVNGLSSVSENSPTATSTTGPSSQRDAMKLNMLKRMRPPPFTYAWSFYHDKHSTSSNYEGRLTLLLENIITLKPFWESFNNYPVEQLKMKDSIHFFKRGVKPVWEDPRNVKGGAWTFRVAKDKSKEIWKEILLFAVGDQFADVIQPKDDLCGVSLSVRFNSNLITIWNRDGNNQKSIDGILAVVLDKLSPELKPKEGTYYYKRHSEHSGFSEVVAKANEAEDAKRAKEVTKLDSGKIEEAEVKQDEVDKALMEEVAAAEAEGRSVEA</sequence>
<dbReference type="SUPFAM" id="SSF55418">
    <property type="entry name" value="eIF4e-like"/>
    <property type="match status" value="1"/>
</dbReference>
<dbReference type="InterPro" id="IPR001040">
    <property type="entry name" value="TIF_eIF_4E"/>
</dbReference>
<feature type="region of interest" description="Disordered" evidence="6">
    <location>
        <begin position="133"/>
        <end position="154"/>
    </location>
</feature>
<reference evidence="8" key="1">
    <citation type="submission" date="2017-03" db="EMBL/GenBank/DDBJ databases">
        <authorList>
            <person name="Sharma R."/>
            <person name="Thines M."/>
        </authorList>
    </citation>
    <scope>NUCLEOTIDE SEQUENCE [LARGE SCALE GENOMIC DNA]</scope>
</reference>
<dbReference type="InterPro" id="IPR023398">
    <property type="entry name" value="TIF_eIF4e-like"/>
</dbReference>
<keyword evidence="8" id="KW-1185">Reference proteome</keyword>
<proteinExistence type="inferred from homology"/>
<dbReference type="AlphaFoldDB" id="A0A1W5D0Y3"/>
<dbReference type="Proteomes" id="UP000192927">
    <property type="component" value="Unassembled WGS sequence"/>
</dbReference>
<evidence type="ECO:0000313" key="8">
    <source>
        <dbReference type="Proteomes" id="UP000192927"/>
    </source>
</evidence>
<dbReference type="PANTHER" id="PTHR11960:SF66">
    <property type="entry name" value="EUKARYOTIC TRANSLATION INITIATION FACTOR 4E TYPE 3"/>
    <property type="match status" value="1"/>
</dbReference>
<keyword evidence="1 5" id="KW-0396">Initiation factor</keyword>
<dbReference type="GO" id="GO:0006417">
    <property type="term" value="P:regulation of translation"/>
    <property type="evidence" value="ECO:0007669"/>
    <property type="project" value="UniProtKB-KW"/>
</dbReference>
<name>A0A1W5D0Y3_9LECA</name>
<evidence type="ECO:0000256" key="1">
    <source>
        <dbReference type="ARBA" id="ARBA00022540"/>
    </source>
</evidence>
<dbReference type="Gene3D" id="3.30.760.10">
    <property type="entry name" value="RNA Cap, Translation Initiation Factor Eif4e"/>
    <property type="match status" value="1"/>
</dbReference>
<feature type="compositionally biased region" description="Low complexity" evidence="6">
    <location>
        <begin position="141"/>
        <end position="152"/>
    </location>
</feature>
<evidence type="ECO:0000256" key="4">
    <source>
        <dbReference type="ARBA" id="ARBA00022917"/>
    </source>
</evidence>
<dbReference type="GO" id="GO:0016281">
    <property type="term" value="C:eukaryotic translation initiation factor 4F complex"/>
    <property type="evidence" value="ECO:0007669"/>
    <property type="project" value="TreeGrafter"/>
</dbReference>
<accession>A0A1W5D0Y3</accession>
<evidence type="ECO:0000256" key="6">
    <source>
        <dbReference type="SAM" id="MobiDB-lite"/>
    </source>
</evidence>
<protein>
    <submittedName>
        <fullName evidence="7">Translation Initiation factor eIF-4e-like domain</fullName>
    </submittedName>
</protein>
<organism evidence="7 8">
    <name type="scientific">Lasallia pustulata</name>
    <dbReference type="NCBI Taxonomy" id="136370"/>
    <lineage>
        <taxon>Eukaryota</taxon>
        <taxon>Fungi</taxon>
        <taxon>Dikarya</taxon>
        <taxon>Ascomycota</taxon>
        <taxon>Pezizomycotina</taxon>
        <taxon>Lecanoromycetes</taxon>
        <taxon>OSLEUM clade</taxon>
        <taxon>Umbilicariomycetidae</taxon>
        <taxon>Umbilicariales</taxon>
        <taxon>Umbilicariaceae</taxon>
        <taxon>Lasallia</taxon>
    </lineage>
</organism>
<keyword evidence="3 5" id="KW-0694">RNA-binding</keyword>
<dbReference type="PANTHER" id="PTHR11960">
    <property type="entry name" value="EUKARYOTIC TRANSLATION INITIATION FACTOR 4E RELATED"/>
    <property type="match status" value="1"/>
</dbReference>
<comment type="similarity">
    <text evidence="5">Belongs to the eukaryotic initiation factor 4E family.</text>
</comment>
<dbReference type="GO" id="GO:0003743">
    <property type="term" value="F:translation initiation factor activity"/>
    <property type="evidence" value="ECO:0007669"/>
    <property type="project" value="UniProtKB-KW"/>
</dbReference>
<keyword evidence="4 5" id="KW-0648">Protein biosynthesis</keyword>
<dbReference type="GO" id="GO:0000340">
    <property type="term" value="F:RNA 7-methylguanosine cap binding"/>
    <property type="evidence" value="ECO:0007669"/>
    <property type="project" value="TreeGrafter"/>
</dbReference>
<dbReference type="Pfam" id="PF01652">
    <property type="entry name" value="IF4E"/>
    <property type="match status" value="1"/>
</dbReference>
<evidence type="ECO:0000256" key="5">
    <source>
        <dbReference type="RuleBase" id="RU004374"/>
    </source>
</evidence>
<dbReference type="EMBL" id="FWEW01001285">
    <property type="protein sequence ID" value="SLM36721.1"/>
    <property type="molecule type" value="Genomic_DNA"/>
</dbReference>
<evidence type="ECO:0000256" key="2">
    <source>
        <dbReference type="ARBA" id="ARBA00022845"/>
    </source>
</evidence>
<evidence type="ECO:0000313" key="7">
    <source>
        <dbReference type="EMBL" id="SLM36721.1"/>
    </source>
</evidence>
<evidence type="ECO:0000256" key="3">
    <source>
        <dbReference type="ARBA" id="ARBA00022884"/>
    </source>
</evidence>